<evidence type="ECO:0000259" key="7">
    <source>
        <dbReference type="Pfam" id="PF00700"/>
    </source>
</evidence>
<evidence type="ECO:0000313" key="9">
    <source>
        <dbReference type="Proteomes" id="UP000780690"/>
    </source>
</evidence>
<feature type="domain" description="Flagellin C-terminal" evidence="7">
    <location>
        <begin position="558"/>
        <end position="642"/>
    </location>
</feature>
<comment type="subcellular location">
    <subcellularLocation>
        <location evidence="5">Secreted</location>
    </subcellularLocation>
    <subcellularLocation>
        <location evidence="5">Bacterial flagellum</location>
    </subcellularLocation>
</comment>
<protein>
    <recommendedName>
        <fullName evidence="5">Flagellin</fullName>
    </recommendedName>
</protein>
<evidence type="ECO:0000256" key="5">
    <source>
        <dbReference type="RuleBase" id="RU362073"/>
    </source>
</evidence>
<sequence>MLTVHFSVRPGMISLQTNVSAMIATKQSNKNGSALSVAIERLSSGMRINSARDDAAGQAISNRFTSQQNGLAQAQRNTGDGLSLVDSAGSALDEVNNRLQRIRQLTVQGLNGTYSQEDTDSIQAEINLNLKEINRLNSTSNFNGIKLLDGSAGRVGIQVGANDNQKIGVNLSTGFSVDALGLEDFVISGISGNVTAVPSLKGLALNMSLSSSAITVSYPSDTNSPQLVQSPNGQQFIQSTDNNGKPSYYVASVNALWDTASATGTVSIAKSTTVPLYSEVETVAARTITAVNYQDNSGIALSNTPAPTLTIDNGQYYIKQDDIYYPATLSFGSTGAVTAKMTTDPSIDEDDFTTLPTAVTATPPIATSTATLSFIDGNNNAVATSDARLLKTNTNQYVMEVDNGGGNYQYYNATVTATSDGSQNSLEIKATSATSINSFTTVNSVSGTSIITLNPTNVDVRYTDAAGVRSNDVLRLDSDGNYYMGVSNGKESKTATFVTEDSAPNTMMVKTLKGVGDVQIYYIANVSSVTDTSTNQTTTTVAEVGDEIRLKHPDDPLATLDRAIARVDSQRGELGATANRLSSAQNLQSTGATNLATARSRIEDADYAAEVSALSRAQIVQQAGSSVLAKANLEPQQVLTLLQG</sequence>
<comment type="similarity">
    <text evidence="2 5">Belongs to the bacterial flagellin family.</text>
</comment>
<dbReference type="PANTHER" id="PTHR42792">
    <property type="entry name" value="FLAGELLIN"/>
    <property type="match status" value="1"/>
</dbReference>
<keyword evidence="4 5" id="KW-0975">Bacterial flagellum</keyword>
<dbReference type="Gene3D" id="6.10.10.10">
    <property type="entry name" value="Flagellar export chaperone, C-terminal domain"/>
    <property type="match status" value="1"/>
</dbReference>
<reference evidence="8 9" key="1">
    <citation type="journal article" date="2019" name="bioRxiv">
        <title>Bacteria contribute to plant secondary compound degradation in a generalist herbivore system.</title>
        <authorList>
            <person name="Francoeur C.B."/>
            <person name="Khadempour L."/>
            <person name="Moreira-Soto R.D."/>
            <person name="Gotting K."/>
            <person name="Book A.J."/>
            <person name="Pinto-Tomas A.A."/>
            <person name="Keefover-Ring K."/>
            <person name="Currie C.R."/>
        </authorList>
    </citation>
    <scope>NUCLEOTIDE SEQUENCE [LARGE SCALE GENOMIC DNA]</scope>
    <source>
        <strain evidence="8 9">Acro-805</strain>
    </source>
</reference>
<dbReference type="Gene3D" id="1.20.1330.10">
    <property type="entry name" value="f41 fragment of flagellin, N-terminal domain"/>
    <property type="match status" value="2"/>
</dbReference>
<accession>A0ABX0QWX5</accession>
<dbReference type="PANTHER" id="PTHR42792:SF2">
    <property type="entry name" value="FLAGELLIN"/>
    <property type="match status" value="1"/>
</dbReference>
<keyword evidence="9" id="KW-1185">Reference proteome</keyword>
<proteinExistence type="inferred from homology"/>
<dbReference type="InterPro" id="IPR001029">
    <property type="entry name" value="Flagellin_N"/>
</dbReference>
<keyword evidence="3 5" id="KW-0964">Secreted</keyword>
<dbReference type="InterPro" id="IPR001492">
    <property type="entry name" value="Flagellin"/>
</dbReference>
<organism evidence="8 9">
    <name type="scientific">Candidatus Pantoea formicae</name>
    <dbReference type="NCBI Taxonomy" id="2608355"/>
    <lineage>
        <taxon>Bacteria</taxon>
        <taxon>Pseudomonadati</taxon>
        <taxon>Pseudomonadota</taxon>
        <taxon>Gammaproteobacteria</taxon>
        <taxon>Enterobacterales</taxon>
        <taxon>Erwiniaceae</taxon>
        <taxon>Pantoea</taxon>
    </lineage>
</organism>
<evidence type="ECO:0000256" key="4">
    <source>
        <dbReference type="ARBA" id="ARBA00023143"/>
    </source>
</evidence>
<keyword evidence="8" id="KW-0966">Cell projection</keyword>
<dbReference type="InterPro" id="IPR042187">
    <property type="entry name" value="Flagellin_C_sub2"/>
</dbReference>
<gene>
    <name evidence="8" type="ORF">F3J38_08405</name>
</gene>
<dbReference type="Gene3D" id="3.30.70.2120">
    <property type="match status" value="2"/>
</dbReference>
<keyword evidence="8" id="KW-0969">Cilium</keyword>
<dbReference type="EMBL" id="VWXD01000002">
    <property type="protein sequence ID" value="NIF00085.1"/>
    <property type="molecule type" value="Genomic_DNA"/>
</dbReference>
<dbReference type="PRINTS" id="PR00207">
    <property type="entry name" value="FLAGELLIN"/>
</dbReference>
<evidence type="ECO:0000259" key="6">
    <source>
        <dbReference type="Pfam" id="PF00669"/>
    </source>
</evidence>
<comment type="caution">
    <text evidence="8">The sequence shown here is derived from an EMBL/GenBank/DDBJ whole genome shotgun (WGS) entry which is preliminary data.</text>
</comment>
<dbReference type="InterPro" id="IPR046358">
    <property type="entry name" value="Flagellin_C"/>
</dbReference>
<evidence type="ECO:0000313" key="8">
    <source>
        <dbReference type="EMBL" id="NIF00085.1"/>
    </source>
</evidence>
<comment type="function">
    <text evidence="1 5">Flagellin is the subunit protein which polymerizes to form the filaments of bacterial flagella.</text>
</comment>
<dbReference type="Pfam" id="PF00669">
    <property type="entry name" value="Flagellin_N"/>
    <property type="match status" value="1"/>
</dbReference>
<dbReference type="SUPFAM" id="SSF64518">
    <property type="entry name" value="Phase 1 flagellin"/>
    <property type="match status" value="1"/>
</dbReference>
<dbReference type="Pfam" id="PF00700">
    <property type="entry name" value="Flagellin_C"/>
    <property type="match status" value="1"/>
</dbReference>
<keyword evidence="8" id="KW-0282">Flagellum</keyword>
<dbReference type="Proteomes" id="UP000780690">
    <property type="component" value="Unassembled WGS sequence"/>
</dbReference>
<feature type="domain" description="Flagellin N-terminal" evidence="6">
    <location>
        <begin position="17"/>
        <end position="151"/>
    </location>
</feature>
<evidence type="ECO:0000256" key="1">
    <source>
        <dbReference type="ARBA" id="ARBA00002270"/>
    </source>
</evidence>
<evidence type="ECO:0000256" key="3">
    <source>
        <dbReference type="ARBA" id="ARBA00022525"/>
    </source>
</evidence>
<name>A0ABX0QWX5_9GAMM</name>
<evidence type="ECO:0000256" key="2">
    <source>
        <dbReference type="ARBA" id="ARBA00005709"/>
    </source>
</evidence>